<accession>A0A8D8IAS9</accession>
<reference evidence="1" key="1">
    <citation type="submission" date="2021-05" db="EMBL/GenBank/DDBJ databases">
        <authorList>
            <person name="Alioto T."/>
            <person name="Alioto T."/>
            <person name="Gomez Garrido J."/>
        </authorList>
    </citation>
    <scope>NUCLEOTIDE SEQUENCE</scope>
</reference>
<dbReference type="EMBL" id="HBUE01345992">
    <property type="protein sequence ID" value="CAG6600741.1"/>
    <property type="molecule type" value="Transcribed_RNA"/>
</dbReference>
<proteinExistence type="predicted"/>
<name>A0A8D8IAS9_CULPI</name>
<organism evidence="1">
    <name type="scientific">Culex pipiens</name>
    <name type="common">House mosquito</name>
    <dbReference type="NCBI Taxonomy" id="7175"/>
    <lineage>
        <taxon>Eukaryota</taxon>
        <taxon>Metazoa</taxon>
        <taxon>Ecdysozoa</taxon>
        <taxon>Arthropoda</taxon>
        <taxon>Hexapoda</taxon>
        <taxon>Insecta</taxon>
        <taxon>Pterygota</taxon>
        <taxon>Neoptera</taxon>
        <taxon>Endopterygota</taxon>
        <taxon>Diptera</taxon>
        <taxon>Nematocera</taxon>
        <taxon>Culicoidea</taxon>
        <taxon>Culicidae</taxon>
        <taxon>Culicinae</taxon>
        <taxon>Culicini</taxon>
        <taxon>Culex</taxon>
        <taxon>Culex</taxon>
    </lineage>
</organism>
<dbReference type="AlphaFoldDB" id="A0A8D8IAS9"/>
<evidence type="ECO:0000313" key="1">
    <source>
        <dbReference type="EMBL" id="CAG6548517.1"/>
    </source>
</evidence>
<dbReference type="EMBL" id="HBUE01239014">
    <property type="protein sequence ID" value="CAG6548517.1"/>
    <property type="molecule type" value="Transcribed_RNA"/>
</dbReference>
<protein>
    <submittedName>
        <fullName evidence="1">(northern house mosquito) hypothetical protein</fullName>
    </submittedName>
</protein>
<sequence length="160" mass="18861">MRTLTLLLFAEDFLCFRLGVIRKCTIFALLQRMIFSHCTCTFGLFSFRFSLELFRLFNKPLFFFFCETSGLLNRFDELLKKRRRMYTGSEIPFRSTTARLFLKPGNARIRLDFWQNSERLPRESVTIVSVCVCFGEPRLLAKIQSDWDLELGLNFSCCVC</sequence>